<protein>
    <submittedName>
        <fullName evidence="4">Uncharacterized protein LOC108631841</fullName>
    </submittedName>
</protein>
<reference evidence="4" key="1">
    <citation type="submission" date="2025-08" db="UniProtKB">
        <authorList>
            <consortium name="RefSeq"/>
        </authorList>
    </citation>
    <scope>IDENTIFICATION</scope>
    <source>
        <tissue evidence="4">Whole body</tissue>
    </source>
</reference>
<feature type="region of interest" description="Disordered" evidence="2">
    <location>
        <begin position="1"/>
        <end position="24"/>
    </location>
</feature>
<feature type="compositionally biased region" description="Polar residues" evidence="2">
    <location>
        <begin position="1"/>
        <end position="23"/>
    </location>
</feature>
<name>A0AAJ7JEB7_9HYME</name>
<gene>
    <name evidence="4" type="primary">LOC108631841</name>
</gene>
<keyword evidence="1" id="KW-0175">Coiled coil</keyword>
<organism evidence="3 4">
    <name type="scientific">Ceratina calcarata</name>
    <dbReference type="NCBI Taxonomy" id="156304"/>
    <lineage>
        <taxon>Eukaryota</taxon>
        <taxon>Metazoa</taxon>
        <taxon>Ecdysozoa</taxon>
        <taxon>Arthropoda</taxon>
        <taxon>Hexapoda</taxon>
        <taxon>Insecta</taxon>
        <taxon>Pterygota</taxon>
        <taxon>Neoptera</taxon>
        <taxon>Endopterygota</taxon>
        <taxon>Hymenoptera</taxon>
        <taxon>Apocrita</taxon>
        <taxon>Aculeata</taxon>
        <taxon>Apoidea</taxon>
        <taxon>Anthophila</taxon>
        <taxon>Apidae</taxon>
        <taxon>Ceratina</taxon>
        <taxon>Zadontomerus</taxon>
    </lineage>
</organism>
<dbReference type="Proteomes" id="UP000694925">
    <property type="component" value="Unplaced"/>
</dbReference>
<evidence type="ECO:0000313" key="4">
    <source>
        <dbReference type="RefSeq" id="XP_017891498.1"/>
    </source>
</evidence>
<evidence type="ECO:0000313" key="3">
    <source>
        <dbReference type="Proteomes" id="UP000694925"/>
    </source>
</evidence>
<sequence length="327" mass="38060">MQSSRSENETWSLPVNGSVNSNDPWPELCHRTEMKHTAHKKDLANTGESSKPMTLDDFEYPELGDAVINSKNCVALRERCLPSHTLEAVVPIQFHVSEELQRNLRPSEIEEKINKLQETLQKARKLNEKLRMLKINFERSHFGVPNISNTLETNPEFRRVSMTCNMKDKRVLKLKRLTLVHNTKRMYTEKREEFERKKRKAICRDVDTINFNALKITPDPEIDVNYVKNMCTMTLHDKNYRAVKVIGISGDTACHRPGMIQKINNLRIREGRLANRSIENANPSDFSHLDIDVIENDIVKQTLSLRIEDGIKQEIPQIEIDYWNEQK</sequence>
<evidence type="ECO:0000256" key="1">
    <source>
        <dbReference type="SAM" id="Coils"/>
    </source>
</evidence>
<accession>A0AAJ7JEB7</accession>
<evidence type="ECO:0000256" key="2">
    <source>
        <dbReference type="SAM" id="MobiDB-lite"/>
    </source>
</evidence>
<dbReference type="KEGG" id="ccal:108631841"/>
<keyword evidence="3" id="KW-1185">Reference proteome</keyword>
<proteinExistence type="predicted"/>
<dbReference type="GeneID" id="108631841"/>
<dbReference type="RefSeq" id="XP_017891498.1">
    <property type="nucleotide sequence ID" value="XM_018036009.2"/>
</dbReference>
<feature type="coiled-coil region" evidence="1">
    <location>
        <begin position="109"/>
        <end position="136"/>
    </location>
</feature>
<dbReference type="AlphaFoldDB" id="A0AAJ7JEB7"/>